<dbReference type="RefSeq" id="WP_012579848.1">
    <property type="nucleotide sequence ID" value="NC_011653.1"/>
</dbReference>
<dbReference type="OrthoDB" id="8291at2"/>
<dbReference type="PANTHER" id="PTHR33619:SF3">
    <property type="entry name" value="POLYSACCHARIDE EXPORT PROTEIN GFCE-RELATED"/>
    <property type="match status" value="1"/>
</dbReference>
<evidence type="ECO:0000313" key="4">
    <source>
        <dbReference type="EMBL" id="ACJ75333.1"/>
    </source>
</evidence>
<keyword evidence="5" id="KW-1185">Reference proteome</keyword>
<dbReference type="eggNOG" id="COG1596">
    <property type="taxonomic scope" value="Bacteria"/>
</dbReference>
<gene>
    <name evidence="4" type="ordered locus">THA_873</name>
</gene>
<dbReference type="Gene3D" id="3.30.1950.10">
    <property type="entry name" value="wza like domain"/>
    <property type="match status" value="1"/>
</dbReference>
<dbReference type="InterPro" id="IPR003715">
    <property type="entry name" value="Poly_export_N"/>
</dbReference>
<accession>B7IGW9</accession>
<dbReference type="AlphaFoldDB" id="B7IGW9"/>
<dbReference type="InterPro" id="IPR049712">
    <property type="entry name" value="Poly_export"/>
</dbReference>
<dbReference type="Proteomes" id="UP000002453">
    <property type="component" value="Chromosome"/>
</dbReference>
<feature type="domain" description="Polysaccharide export protein N-terminal" evidence="2">
    <location>
        <begin position="18"/>
        <end position="88"/>
    </location>
</feature>
<dbReference type="InterPro" id="IPR019554">
    <property type="entry name" value="Soluble_ligand-bd"/>
</dbReference>
<reference evidence="4 5" key="1">
    <citation type="journal article" date="2009" name="J. Bacteriol.">
        <title>The genome of Thermosipho africanus TCF52B: lateral genetic connections to the Firmicutes and Archaea.</title>
        <authorList>
            <person name="Nesboe C.L."/>
            <person name="Bapteste E."/>
            <person name="Curtis B."/>
            <person name="Dahle H."/>
            <person name="Lopez P."/>
            <person name="Macleod D."/>
            <person name="Dlutek M."/>
            <person name="Bowman S."/>
            <person name="Zhaxybayeva O."/>
            <person name="Birkeland N.-K."/>
            <person name="Doolittle W.F."/>
        </authorList>
    </citation>
    <scope>NUCLEOTIDE SEQUENCE [LARGE SCALE GENOMIC DNA]</scope>
    <source>
        <strain evidence="4 5">TCF52B</strain>
    </source>
</reference>
<protein>
    <submittedName>
        <fullName evidence="4">Polysaccharide export protein, putative</fullName>
    </submittedName>
</protein>
<dbReference type="Gene3D" id="3.10.560.10">
    <property type="entry name" value="Outer membrane lipoprotein wza domain like"/>
    <property type="match status" value="2"/>
</dbReference>
<keyword evidence="1" id="KW-0732">Signal</keyword>
<dbReference type="Pfam" id="PF02563">
    <property type="entry name" value="Poly_export"/>
    <property type="match status" value="1"/>
</dbReference>
<proteinExistence type="predicted"/>
<sequence length="844" mass="94252">MKKVIILFLVVFVVSIFSYTVRVGDTLTIEVLNQPQLSRTVKVAFDGTIPYPYAGNIKVVGKTVEEIAQILKPYVEKIVRDPQITVYVEEYAPMLVFIQGAVNKVFDISVYPGITLTKLFSFVGISKDSDVDFEKDSDVDFENVQIKRGDNIISVNLLPYFYQGRFDKDIVLKEGDIIYIPPLLDSKTIKVMGAYTLEIPYEPDIKLSNVLLKLGPLDEKSADIENAKIFIDGKVIEINLKEVISNKKDIELSAGSRIYIPKIPEFYVYIQGYVKNKGEIEFLADEKKTLKILLAKAGLLDEEVENEGIVVINNEKKLNVKDVVFGEQDYNLNKGDIVQVLYEPFTVNVVGLKGGSVVISYKEPRTLPYIVKKIGISQPESIESVQLVRNGEIQDFDINTLIYQNPSIPLEKNDTIVIKSSQANAVYLTGDIASYVGFALNEKITLQRILAKVGLSDYRKIEKITLNGKELDFNKDMEIEKGSILNVTLKKPIYVTAMGYIKNTGRVEFNYYETADLKTLFGKLGGLIVGPDLYYTSDKVYVIRNGKVVNTLDAQKIYNGEENMMLEDNDFVFVTEKAPRYVYVLGKGVLNSIVKFKNTEEFDFKTLISKIGGIKDGISKTVTILNGSTKTTFTWNEYTNMELENGSTIIFDIDTKNYVFVVDESGRPNMFYLSNENTTLYEVMSKVNINKAYKFVKLTRDATEKIIDISNIEYTLSFNVKPGDIIKVIDAPQNIAYVLGEVNNPGVISVNEGTTVLEAIISAGYFGTKAAPSSVYLYKGGIDGEAIKVNLSGAIRGGNIKENPKVEPGDIVYVPADAFKTALDWVPVITSLIGLYNDVNGLIN</sequence>
<feature type="domain" description="Soluble ligand binding" evidence="3">
    <location>
        <begin position="736"/>
        <end position="786"/>
    </location>
</feature>
<dbReference type="Pfam" id="PF10531">
    <property type="entry name" value="SLBB"/>
    <property type="match status" value="1"/>
</dbReference>
<evidence type="ECO:0000256" key="1">
    <source>
        <dbReference type="ARBA" id="ARBA00022729"/>
    </source>
</evidence>
<name>B7IGW9_THEAB</name>
<evidence type="ECO:0000313" key="5">
    <source>
        <dbReference type="Proteomes" id="UP000002453"/>
    </source>
</evidence>
<organism evidence="4 5">
    <name type="scientific">Thermosipho africanus (strain TCF52B)</name>
    <dbReference type="NCBI Taxonomy" id="484019"/>
    <lineage>
        <taxon>Bacteria</taxon>
        <taxon>Thermotogati</taxon>
        <taxon>Thermotogota</taxon>
        <taxon>Thermotogae</taxon>
        <taxon>Thermotogales</taxon>
        <taxon>Fervidobacteriaceae</taxon>
        <taxon>Thermosipho</taxon>
    </lineage>
</organism>
<dbReference type="EMBL" id="CP001185">
    <property type="protein sequence ID" value="ACJ75333.1"/>
    <property type="molecule type" value="Genomic_DNA"/>
</dbReference>
<dbReference type="PANTHER" id="PTHR33619">
    <property type="entry name" value="POLYSACCHARIDE EXPORT PROTEIN GFCE-RELATED"/>
    <property type="match status" value="1"/>
</dbReference>
<dbReference type="GO" id="GO:0015159">
    <property type="term" value="F:polysaccharide transmembrane transporter activity"/>
    <property type="evidence" value="ECO:0007669"/>
    <property type="project" value="InterPro"/>
</dbReference>
<evidence type="ECO:0000259" key="2">
    <source>
        <dbReference type="Pfam" id="PF02563"/>
    </source>
</evidence>
<dbReference type="STRING" id="484019.THA_873"/>
<evidence type="ECO:0000259" key="3">
    <source>
        <dbReference type="Pfam" id="PF10531"/>
    </source>
</evidence>
<dbReference type="KEGG" id="taf:THA_873"/>
<dbReference type="HOGENOM" id="CLU_008711_0_0_0"/>